<protein>
    <submittedName>
        <fullName evidence="2">PadR family transcriptional regulator</fullName>
    </submittedName>
</protein>
<dbReference type="InterPro" id="IPR036390">
    <property type="entry name" value="WH_DNA-bd_sf"/>
</dbReference>
<dbReference type="RefSeq" id="WP_230738188.1">
    <property type="nucleotide sequence ID" value="NZ_JAJNDB010000005.1"/>
</dbReference>
<name>A0ABS8PFQ0_9PSEU</name>
<evidence type="ECO:0000313" key="3">
    <source>
        <dbReference type="Proteomes" id="UP001199469"/>
    </source>
</evidence>
<dbReference type="Gene3D" id="1.10.10.10">
    <property type="entry name" value="Winged helix-like DNA-binding domain superfamily/Winged helix DNA-binding domain"/>
    <property type="match status" value="1"/>
</dbReference>
<organism evidence="2 3">
    <name type="scientific">Actinomycetospora endophytica</name>
    <dbReference type="NCBI Taxonomy" id="2291215"/>
    <lineage>
        <taxon>Bacteria</taxon>
        <taxon>Bacillati</taxon>
        <taxon>Actinomycetota</taxon>
        <taxon>Actinomycetes</taxon>
        <taxon>Pseudonocardiales</taxon>
        <taxon>Pseudonocardiaceae</taxon>
        <taxon>Actinomycetospora</taxon>
    </lineage>
</organism>
<dbReference type="PANTHER" id="PTHR43252:SF7">
    <property type="entry name" value="TRANSCRIPTIONAL REGULATOR YQJI"/>
    <property type="match status" value="1"/>
</dbReference>
<dbReference type="InterPro" id="IPR036388">
    <property type="entry name" value="WH-like_DNA-bd_sf"/>
</dbReference>
<proteinExistence type="predicted"/>
<dbReference type="InterPro" id="IPR005149">
    <property type="entry name" value="Tscrpt_reg_PadR_N"/>
</dbReference>
<evidence type="ECO:0000313" key="2">
    <source>
        <dbReference type="EMBL" id="MCD2196340.1"/>
    </source>
</evidence>
<dbReference type="EMBL" id="JAJNDB010000005">
    <property type="protein sequence ID" value="MCD2196340.1"/>
    <property type="molecule type" value="Genomic_DNA"/>
</dbReference>
<evidence type="ECO:0000259" key="1">
    <source>
        <dbReference type="Pfam" id="PF03551"/>
    </source>
</evidence>
<gene>
    <name evidence="2" type="ORF">LQ327_23480</name>
</gene>
<dbReference type="PANTHER" id="PTHR43252">
    <property type="entry name" value="TRANSCRIPTIONAL REGULATOR YQJI"/>
    <property type="match status" value="1"/>
</dbReference>
<dbReference type="SUPFAM" id="SSF46785">
    <property type="entry name" value="Winged helix' DNA-binding domain"/>
    <property type="match status" value="1"/>
</dbReference>
<dbReference type="Pfam" id="PF03551">
    <property type="entry name" value="PadR"/>
    <property type="match status" value="1"/>
</dbReference>
<reference evidence="2 3" key="1">
    <citation type="submission" date="2021-11" db="EMBL/GenBank/DDBJ databases">
        <title>Draft genome sequence of Actinomycetospora sp. SF1 isolated from the rhizosphere soil.</title>
        <authorList>
            <person name="Duangmal K."/>
            <person name="Chantavorakit T."/>
        </authorList>
    </citation>
    <scope>NUCLEOTIDE SEQUENCE [LARGE SCALE GENOMIC DNA]</scope>
    <source>
        <strain evidence="2 3">TBRC 5722</strain>
    </source>
</reference>
<dbReference type="Proteomes" id="UP001199469">
    <property type="component" value="Unassembled WGS sequence"/>
</dbReference>
<keyword evidence="3" id="KW-1185">Reference proteome</keyword>
<accession>A0ABS8PFQ0</accession>
<sequence>MSSVRLYILGALAELGPMHGHQIRREAQTNRTELWTDIKVGSLYAALGRMADEGIIEAVRTERAGNMPARTVYAITDTGRQELAVLRGDALREVHLRPDPVDLALQYSAALGVDALVGAFTHRRAALQSQLDAWRLLHAEAAPHLSGTEPLSFQHTLMRLESEIAWHDHVIAELPGALTGDQETPS</sequence>
<comment type="caution">
    <text evidence="2">The sequence shown here is derived from an EMBL/GenBank/DDBJ whole genome shotgun (WGS) entry which is preliminary data.</text>
</comment>
<feature type="domain" description="Transcription regulator PadR N-terminal" evidence="1">
    <location>
        <begin position="8"/>
        <end position="84"/>
    </location>
</feature>